<keyword evidence="1" id="KW-1133">Transmembrane helix</keyword>
<comment type="caution">
    <text evidence="2">The sequence shown here is derived from an EMBL/GenBank/DDBJ whole genome shotgun (WGS) entry which is preliminary data.</text>
</comment>
<accession>A0A8J3YWW8</accession>
<keyword evidence="1" id="KW-0812">Transmembrane</keyword>
<proteinExistence type="predicted"/>
<feature type="transmembrane region" description="Helical" evidence="1">
    <location>
        <begin position="47"/>
        <end position="67"/>
    </location>
</feature>
<keyword evidence="1" id="KW-0472">Membrane</keyword>
<name>A0A8J3YWW8_9ACTN</name>
<gene>
    <name evidence="2" type="ORF">Vau01_006600</name>
</gene>
<sequence>MDPKLAMYLGYLTLSLVLTAWVSRSLYRNGQVFLDDALGNERLALSINHLLVVGFWLLNAGFVAVAIRVEGQVTDATAAVETLSMKLGLVLLVLGGVHLFNIYVLNRFRRRRMLENAPPPVQPSMYLPPSGA</sequence>
<dbReference type="EMBL" id="BOPG01000005">
    <property type="protein sequence ID" value="GIJ53144.1"/>
    <property type="molecule type" value="Genomic_DNA"/>
</dbReference>
<keyword evidence="3" id="KW-1185">Reference proteome</keyword>
<dbReference type="RefSeq" id="WP_203987022.1">
    <property type="nucleotide sequence ID" value="NZ_BOPG01000005.1"/>
</dbReference>
<dbReference type="Proteomes" id="UP000612585">
    <property type="component" value="Unassembled WGS sequence"/>
</dbReference>
<dbReference type="AlphaFoldDB" id="A0A8J3YWW8"/>
<evidence type="ECO:0000313" key="3">
    <source>
        <dbReference type="Proteomes" id="UP000612585"/>
    </source>
</evidence>
<protein>
    <submittedName>
        <fullName evidence="2">Uncharacterized protein</fullName>
    </submittedName>
</protein>
<feature type="transmembrane region" description="Helical" evidence="1">
    <location>
        <begin position="87"/>
        <end position="105"/>
    </location>
</feature>
<evidence type="ECO:0000313" key="2">
    <source>
        <dbReference type="EMBL" id="GIJ53144.1"/>
    </source>
</evidence>
<reference evidence="2" key="1">
    <citation type="submission" date="2021-01" db="EMBL/GenBank/DDBJ databases">
        <title>Whole genome shotgun sequence of Virgisporangium aurantiacum NBRC 16421.</title>
        <authorList>
            <person name="Komaki H."/>
            <person name="Tamura T."/>
        </authorList>
    </citation>
    <scope>NUCLEOTIDE SEQUENCE</scope>
    <source>
        <strain evidence="2">NBRC 16421</strain>
    </source>
</reference>
<organism evidence="2 3">
    <name type="scientific">Virgisporangium aurantiacum</name>
    <dbReference type="NCBI Taxonomy" id="175570"/>
    <lineage>
        <taxon>Bacteria</taxon>
        <taxon>Bacillati</taxon>
        <taxon>Actinomycetota</taxon>
        <taxon>Actinomycetes</taxon>
        <taxon>Micromonosporales</taxon>
        <taxon>Micromonosporaceae</taxon>
        <taxon>Virgisporangium</taxon>
    </lineage>
</organism>
<feature type="transmembrane region" description="Helical" evidence="1">
    <location>
        <begin position="6"/>
        <end position="27"/>
    </location>
</feature>
<evidence type="ECO:0000256" key="1">
    <source>
        <dbReference type="SAM" id="Phobius"/>
    </source>
</evidence>